<accession>A0A1I7U035</accession>
<evidence type="ECO:0000313" key="2">
    <source>
        <dbReference type="Proteomes" id="UP000095282"/>
    </source>
</evidence>
<dbReference type="Proteomes" id="UP000095282">
    <property type="component" value="Unplaced"/>
</dbReference>
<dbReference type="InterPro" id="IPR036941">
    <property type="entry name" value="Rcpt_L-dom_sf"/>
</dbReference>
<dbReference type="PANTHER" id="PTHR21662:SF58">
    <property type="entry name" value="RECEPTOR L-DOMAIN DOMAIN-CONTAINING PROTEIN"/>
    <property type="match status" value="1"/>
</dbReference>
<dbReference type="Pfam" id="PF01030">
    <property type="entry name" value="Recep_L_domain"/>
    <property type="match status" value="1"/>
</dbReference>
<dbReference type="InterPro" id="IPR053079">
    <property type="entry name" value="SPS2_domain"/>
</dbReference>
<organism evidence="2 3">
    <name type="scientific">Caenorhabditis tropicalis</name>
    <dbReference type="NCBI Taxonomy" id="1561998"/>
    <lineage>
        <taxon>Eukaryota</taxon>
        <taxon>Metazoa</taxon>
        <taxon>Ecdysozoa</taxon>
        <taxon>Nematoda</taxon>
        <taxon>Chromadorea</taxon>
        <taxon>Rhabditida</taxon>
        <taxon>Rhabditina</taxon>
        <taxon>Rhabditomorpha</taxon>
        <taxon>Rhabditoidea</taxon>
        <taxon>Rhabditidae</taxon>
        <taxon>Peloderinae</taxon>
        <taxon>Caenorhabditis</taxon>
    </lineage>
</organism>
<dbReference type="PANTHER" id="PTHR21662">
    <property type="entry name" value="RECEPTOR PROTEIN-TYROSINE KINASE"/>
    <property type="match status" value="1"/>
</dbReference>
<keyword evidence="2" id="KW-1185">Reference proteome</keyword>
<feature type="domain" description="Receptor L-domain" evidence="1">
    <location>
        <begin position="67"/>
        <end position="167"/>
    </location>
</feature>
<proteinExistence type="predicted"/>
<sequence length="276" mass="31029">MSAKRDGLYLTIRNNPKLCVTPQDLGLLYDGLSLDSNLDIKICYDADTPANWCQIPESGYHTDLPDGCIRVIGNLLFDDKFDFANSYKLYDIEVIYGSLTVTNSTLRTFNMFPNLIKVITTKDDAIPVHIYNNTMLAESFVSFTFKGAESGVPVTITNNPNLEVYDMMCSYLKTRKKAVVEKNRLNCGDYDSLPKRKYDRTPLNIDVYKGVPPFAQVSHLPGGGDDSGTLNNPWDRNTTDTDYYEEEVVATTTENGCSNGFAFTIIIFCIQFILLF</sequence>
<dbReference type="InterPro" id="IPR000494">
    <property type="entry name" value="Rcpt_L-dom"/>
</dbReference>
<dbReference type="SUPFAM" id="SSF52058">
    <property type="entry name" value="L domain-like"/>
    <property type="match status" value="1"/>
</dbReference>
<evidence type="ECO:0000313" key="3">
    <source>
        <dbReference type="WBParaSite" id="Csp11.Scaffold629.g13516.t1"/>
    </source>
</evidence>
<dbReference type="Gene3D" id="3.80.20.20">
    <property type="entry name" value="Receptor L-domain"/>
    <property type="match status" value="1"/>
</dbReference>
<evidence type="ECO:0000259" key="1">
    <source>
        <dbReference type="Pfam" id="PF01030"/>
    </source>
</evidence>
<dbReference type="WBParaSite" id="Csp11.Scaffold629.g13516.t1">
    <property type="protein sequence ID" value="Csp11.Scaffold629.g13516.t1"/>
    <property type="gene ID" value="Csp11.Scaffold629.g13516"/>
</dbReference>
<dbReference type="eggNOG" id="ENOG502TGAS">
    <property type="taxonomic scope" value="Eukaryota"/>
</dbReference>
<reference evidence="3" key="1">
    <citation type="submission" date="2016-11" db="UniProtKB">
        <authorList>
            <consortium name="WormBaseParasite"/>
        </authorList>
    </citation>
    <scope>IDENTIFICATION</scope>
</reference>
<name>A0A1I7U035_9PELO</name>
<protein>
    <submittedName>
        <fullName evidence="3">Recep_L_domain domain-containing protein</fullName>
    </submittedName>
</protein>
<dbReference type="AlphaFoldDB" id="A0A1I7U035"/>